<dbReference type="EMBL" id="WHVL01000005">
    <property type="protein sequence ID" value="MCB8889905.1"/>
    <property type="molecule type" value="Genomic_DNA"/>
</dbReference>
<organism evidence="1 2">
    <name type="scientific">Vreelandella malpeensis</name>
    <dbReference type="NCBI Taxonomy" id="1172368"/>
    <lineage>
        <taxon>Bacteria</taxon>
        <taxon>Pseudomonadati</taxon>
        <taxon>Pseudomonadota</taxon>
        <taxon>Gammaproteobacteria</taxon>
        <taxon>Oceanospirillales</taxon>
        <taxon>Halomonadaceae</taxon>
        <taxon>Vreelandella</taxon>
    </lineage>
</organism>
<comment type="caution">
    <text evidence="1">The sequence shown here is derived from an EMBL/GenBank/DDBJ whole genome shotgun (WGS) entry which is preliminary data.</text>
</comment>
<evidence type="ECO:0000313" key="1">
    <source>
        <dbReference type="EMBL" id="MCB8889905.1"/>
    </source>
</evidence>
<reference evidence="1 2" key="1">
    <citation type="journal article" date="2021" name="Sci. Rep.">
        <title>Genome analysis of a halophilic bacterium Halomonas malpeensis YU-PRIM-29(T) reveals its exopolysaccharide and pigment producing capabilities.</title>
        <authorList>
            <person name="Athmika"/>
            <person name="Ghate S.D."/>
            <person name="Arun A.B."/>
            <person name="Rao S.S."/>
            <person name="Kumar S.T.A."/>
            <person name="Kandiyil M.K."/>
            <person name="Saptami K."/>
            <person name="Rekha P.D."/>
        </authorList>
    </citation>
    <scope>NUCLEOTIDE SEQUENCE [LARGE SCALE GENOMIC DNA]</scope>
    <source>
        <strain evidence="2">prim 29</strain>
    </source>
</reference>
<dbReference type="Proteomes" id="UP001319882">
    <property type="component" value="Unassembled WGS sequence"/>
</dbReference>
<accession>A0ABS8DV14</accession>
<dbReference type="RefSeq" id="WP_227390572.1">
    <property type="nucleotide sequence ID" value="NZ_JBHSCJ010000002.1"/>
</dbReference>
<proteinExistence type="predicted"/>
<sequence>MEMIDQLHEGPTKAFAKHCFEAYSPEELEKAAEGAPDEAEMEHWGITAGEWEEAVTTALADHRSSQV</sequence>
<keyword evidence="2" id="KW-1185">Reference proteome</keyword>
<protein>
    <submittedName>
        <fullName evidence="1">Uncharacterized protein</fullName>
    </submittedName>
</protein>
<name>A0ABS8DV14_9GAMM</name>
<gene>
    <name evidence="1" type="ORF">GEV37_12360</name>
</gene>
<evidence type="ECO:0000313" key="2">
    <source>
        <dbReference type="Proteomes" id="UP001319882"/>
    </source>
</evidence>